<sequence length="144" mass="15738">RGEEPVPCGYRRETVGRPPAIAESQSYDFAVSELQLFLAKKDGVWMTVNEVKEGVSDTTGLKQLLDVDAKLLMIGLSAEQLNEVGGKAEAVGNGRVNVLVVAPQRLVINSQLRELQRSILCHVLVPHIFVGSLTSKRAYTKLPL</sequence>
<organism evidence="1 2">
    <name type="scientific">Phytophthora aleatoria</name>
    <dbReference type="NCBI Taxonomy" id="2496075"/>
    <lineage>
        <taxon>Eukaryota</taxon>
        <taxon>Sar</taxon>
        <taxon>Stramenopiles</taxon>
        <taxon>Oomycota</taxon>
        <taxon>Peronosporomycetes</taxon>
        <taxon>Peronosporales</taxon>
        <taxon>Peronosporaceae</taxon>
        <taxon>Phytophthora</taxon>
    </lineage>
</organism>
<reference evidence="1" key="1">
    <citation type="submission" date="2021-01" db="EMBL/GenBank/DDBJ databases">
        <title>Phytophthora aleatoria, a newly-described species from Pinus radiata is distinct from Phytophthora cactorum isolates based on comparative genomics.</title>
        <authorList>
            <person name="Mcdougal R."/>
            <person name="Panda P."/>
            <person name="Williams N."/>
            <person name="Studholme D.J."/>
        </authorList>
    </citation>
    <scope>NUCLEOTIDE SEQUENCE</scope>
    <source>
        <strain evidence="1">NZFS 4037</strain>
    </source>
</reference>
<dbReference type="Proteomes" id="UP000709295">
    <property type="component" value="Unassembled WGS sequence"/>
</dbReference>
<accession>A0A8J5IXM6</accession>
<keyword evidence="2" id="KW-1185">Reference proteome</keyword>
<evidence type="ECO:0000313" key="1">
    <source>
        <dbReference type="EMBL" id="KAG6952580.1"/>
    </source>
</evidence>
<evidence type="ECO:0008006" key="3">
    <source>
        <dbReference type="Google" id="ProtNLM"/>
    </source>
</evidence>
<proteinExistence type="predicted"/>
<name>A0A8J5IXM6_9STRA</name>
<protein>
    <recommendedName>
        <fullName evidence="3">Crinkler (CRN) family protein</fullName>
    </recommendedName>
</protein>
<evidence type="ECO:0000313" key="2">
    <source>
        <dbReference type="Proteomes" id="UP000709295"/>
    </source>
</evidence>
<feature type="non-terminal residue" evidence="1">
    <location>
        <position position="1"/>
    </location>
</feature>
<dbReference type="AlphaFoldDB" id="A0A8J5IXM6"/>
<gene>
    <name evidence="1" type="ORF">JG688_00013212</name>
</gene>
<dbReference type="EMBL" id="JAENGY010001098">
    <property type="protein sequence ID" value="KAG6952580.1"/>
    <property type="molecule type" value="Genomic_DNA"/>
</dbReference>
<comment type="caution">
    <text evidence="1">The sequence shown here is derived from an EMBL/GenBank/DDBJ whole genome shotgun (WGS) entry which is preliminary data.</text>
</comment>